<dbReference type="AlphaFoldDB" id="A0A8J2RX53"/>
<feature type="domain" description="RRM" evidence="7">
    <location>
        <begin position="220"/>
        <end position="299"/>
    </location>
</feature>
<feature type="region of interest" description="Disordered" evidence="6">
    <location>
        <begin position="575"/>
        <end position="735"/>
    </location>
</feature>
<sequence length="735" mass="80091">MALFPIRSKIRGSQEIVRQTQLVEPLKSRRKLSTFRPTRNSSLTGMADGGEEAAARVSSPQHMEEYHRLIELGLDRRVAEKLEEIYKTGKLVHSELDDRALDALKEFPVDGAQSVLQQFLESNLEHVSNKSAFLCGIMKTYRQKVRALGSATASAGLGTASGTSAADTSFDLKPVGKGPDEEKIKAILDRTGYKLDVTTGQRKYGGPPPNWTDLPPPNGCEVFCGKIPRDVYEDELIPLFEKCGTIWDLRLMMDPLTNLNRGYAFVTFTTTEAAQEAVNQLNGCEIRKGRKVGVTISHNNHRLFVGNIPKNRDGHQLYQDFDKFAPGLAEVIIYSSPDDRRKNRGFCFLEYDSHKSASLAKRRLSTGRVKIFGCDIIVDWADPQEEPDNDTMSRVKVLYVRNLTQDFTEEKLKEAFEVHGPIQRVKKIKDYAFVHFEERDDAVHAMDALNGHTLYGANLEVSLAKPPSDRKKKEEILKARERRLLQQQFVQRGGAGGGLVPVVPPALRGARPPIRGGSVPSQAAAASGPLAYGRDFDFEYGYGAYRGPYPDPYYNGYFPYTGGDYYYDYPSRGGRGRPAAGAPRGSRGRGSGGGGGHRGAGSGGGDQRTSSPAGGTSSRWRGSASGGGSEGATAIYSRGGGGNRGGWRGARGGSASGRPHPRSGQPRNPVREEGASGGDGSRQLDESSRGFGTSRSRQGGGIDSVAMGTWRADAQQGGTEDSVWPYQDSYGTQWS</sequence>
<evidence type="ECO:0000313" key="8">
    <source>
        <dbReference type="EMBL" id="CAH0107503.1"/>
    </source>
</evidence>
<keyword evidence="9" id="KW-1185">Reference proteome</keyword>
<dbReference type="InterPro" id="IPR000504">
    <property type="entry name" value="RRM_dom"/>
</dbReference>
<keyword evidence="4 5" id="KW-0694">RNA-binding</keyword>
<dbReference type="GO" id="GO:0003723">
    <property type="term" value="F:RNA binding"/>
    <property type="evidence" value="ECO:0007669"/>
    <property type="project" value="UniProtKB-UniRule"/>
</dbReference>
<feature type="domain" description="RRM" evidence="7">
    <location>
        <begin position="301"/>
        <end position="383"/>
    </location>
</feature>
<dbReference type="OrthoDB" id="3800936at2759"/>
<dbReference type="CDD" id="cd12251">
    <property type="entry name" value="RRM3_hnRNPR_like"/>
    <property type="match status" value="1"/>
</dbReference>
<feature type="compositionally biased region" description="Low complexity" evidence="6">
    <location>
        <begin position="613"/>
        <end position="623"/>
    </location>
</feature>
<dbReference type="InterPro" id="IPR041337">
    <property type="entry name" value="hnRNP_Q_AcD"/>
</dbReference>
<dbReference type="FunFam" id="3.30.70.330:FF:000023">
    <property type="entry name" value="Heterogeneous nuclear ribonucleoprotein q isoform"/>
    <property type="match status" value="1"/>
</dbReference>
<proteinExistence type="predicted"/>
<dbReference type="PROSITE" id="PS50102">
    <property type="entry name" value="RRM"/>
    <property type="match status" value="3"/>
</dbReference>
<dbReference type="SMART" id="SM00360">
    <property type="entry name" value="RRM"/>
    <property type="match status" value="3"/>
</dbReference>
<evidence type="ECO:0000256" key="3">
    <source>
        <dbReference type="ARBA" id="ARBA00022737"/>
    </source>
</evidence>
<dbReference type="InterPro" id="IPR012677">
    <property type="entry name" value="Nucleotide-bd_a/b_plait_sf"/>
</dbReference>
<feature type="domain" description="RRM" evidence="7">
    <location>
        <begin position="396"/>
        <end position="466"/>
    </location>
</feature>
<feature type="compositionally biased region" description="Low complexity" evidence="6">
    <location>
        <begin position="575"/>
        <end position="585"/>
    </location>
</feature>
<organism evidence="8 9">
    <name type="scientific">Daphnia galeata</name>
    <dbReference type="NCBI Taxonomy" id="27404"/>
    <lineage>
        <taxon>Eukaryota</taxon>
        <taxon>Metazoa</taxon>
        <taxon>Ecdysozoa</taxon>
        <taxon>Arthropoda</taxon>
        <taxon>Crustacea</taxon>
        <taxon>Branchiopoda</taxon>
        <taxon>Diplostraca</taxon>
        <taxon>Cladocera</taxon>
        <taxon>Anomopoda</taxon>
        <taxon>Daphniidae</taxon>
        <taxon>Daphnia</taxon>
    </lineage>
</organism>
<dbReference type="Pfam" id="PF00076">
    <property type="entry name" value="RRM_1"/>
    <property type="match status" value="3"/>
</dbReference>
<gene>
    <name evidence="8" type="ORF">DGAL_LOCUS10806</name>
</gene>
<evidence type="ECO:0000256" key="6">
    <source>
        <dbReference type="SAM" id="MobiDB-lite"/>
    </source>
</evidence>
<dbReference type="CDD" id="cd12250">
    <property type="entry name" value="RRM2_hnRNPR_like"/>
    <property type="match status" value="1"/>
</dbReference>
<keyword evidence="2" id="KW-0963">Cytoplasm</keyword>
<protein>
    <recommendedName>
        <fullName evidence="7">RRM domain-containing protein</fullName>
    </recommendedName>
</protein>
<name>A0A8J2RX53_9CRUS</name>
<feature type="region of interest" description="Disordered" evidence="6">
    <location>
        <begin position="37"/>
        <end position="60"/>
    </location>
</feature>
<dbReference type="PANTHER" id="PTHR21245">
    <property type="entry name" value="HETEROGENEOUS NUCLEAR RIBONUCLEOPROTEIN"/>
    <property type="match status" value="1"/>
</dbReference>
<evidence type="ECO:0000256" key="4">
    <source>
        <dbReference type="ARBA" id="ARBA00022884"/>
    </source>
</evidence>
<dbReference type="Gene3D" id="3.30.70.330">
    <property type="match status" value="3"/>
</dbReference>
<dbReference type="CDD" id="cd21065">
    <property type="entry name" value="NURR_Syncrip-like"/>
    <property type="match status" value="1"/>
</dbReference>
<accession>A0A8J2RX53</accession>
<dbReference type="InterPro" id="IPR035979">
    <property type="entry name" value="RBD_domain_sf"/>
</dbReference>
<dbReference type="FunFam" id="3.30.70.330:FF:000024">
    <property type="entry name" value="Heterogeneous nuclear ribonucleoprotein q isoform"/>
    <property type="match status" value="1"/>
</dbReference>
<dbReference type="CDD" id="cd12249">
    <property type="entry name" value="RRM1_hnRNPR_like"/>
    <property type="match status" value="1"/>
</dbReference>
<evidence type="ECO:0000256" key="5">
    <source>
        <dbReference type="PROSITE-ProRule" id="PRU00176"/>
    </source>
</evidence>
<evidence type="ECO:0000256" key="2">
    <source>
        <dbReference type="ARBA" id="ARBA00022490"/>
    </source>
</evidence>
<dbReference type="InterPro" id="IPR006535">
    <property type="entry name" value="HnRNP_R/Q_splicing_fac"/>
</dbReference>
<dbReference type="Pfam" id="PF18360">
    <property type="entry name" value="hnRNP_Q_AcD"/>
    <property type="match status" value="1"/>
</dbReference>
<comment type="subcellular location">
    <subcellularLocation>
        <location evidence="1">Cytoplasm</location>
    </subcellularLocation>
</comment>
<dbReference type="NCBIfam" id="TIGR01648">
    <property type="entry name" value="hnRNP-R-Q"/>
    <property type="match status" value="1"/>
</dbReference>
<comment type="caution">
    <text evidence="8">The sequence shown here is derived from an EMBL/GenBank/DDBJ whole genome shotgun (WGS) entry which is preliminary data.</text>
</comment>
<feature type="compositionally biased region" description="Gly residues" evidence="6">
    <location>
        <begin position="638"/>
        <end position="655"/>
    </location>
</feature>
<reference evidence="8" key="1">
    <citation type="submission" date="2021-11" db="EMBL/GenBank/DDBJ databases">
        <authorList>
            <person name="Schell T."/>
        </authorList>
    </citation>
    <scope>NUCLEOTIDE SEQUENCE</scope>
    <source>
        <strain evidence="8">M5</strain>
    </source>
</reference>
<evidence type="ECO:0000256" key="1">
    <source>
        <dbReference type="ARBA" id="ARBA00004496"/>
    </source>
</evidence>
<dbReference type="EMBL" id="CAKKLH010000276">
    <property type="protein sequence ID" value="CAH0107503.1"/>
    <property type="molecule type" value="Genomic_DNA"/>
</dbReference>
<evidence type="ECO:0000313" key="9">
    <source>
        <dbReference type="Proteomes" id="UP000789390"/>
    </source>
</evidence>
<dbReference type="Proteomes" id="UP000789390">
    <property type="component" value="Unassembled WGS sequence"/>
</dbReference>
<dbReference type="FunFam" id="3.30.70.330:FF:000213">
    <property type="entry name" value="Uncharacterized protein, isoform R"/>
    <property type="match status" value="1"/>
</dbReference>
<evidence type="ECO:0000259" key="7">
    <source>
        <dbReference type="PROSITE" id="PS50102"/>
    </source>
</evidence>
<keyword evidence="3" id="KW-0677">Repeat</keyword>
<feature type="compositionally biased region" description="Gly residues" evidence="6">
    <location>
        <begin position="588"/>
        <end position="606"/>
    </location>
</feature>
<dbReference type="SUPFAM" id="SSF54928">
    <property type="entry name" value="RNA-binding domain, RBD"/>
    <property type="match status" value="2"/>
</dbReference>
<dbReference type="GO" id="GO:0005737">
    <property type="term" value="C:cytoplasm"/>
    <property type="evidence" value="ECO:0007669"/>
    <property type="project" value="UniProtKB-SubCell"/>
</dbReference>